<dbReference type="InterPro" id="IPR032710">
    <property type="entry name" value="NTF2-like_dom_sf"/>
</dbReference>
<dbReference type="InterPro" id="IPR037401">
    <property type="entry name" value="SnoaL-like"/>
</dbReference>
<dbReference type="Gene3D" id="3.10.450.50">
    <property type="match status" value="1"/>
</dbReference>
<dbReference type="EMBL" id="JAMGBE010000004">
    <property type="protein sequence ID" value="MCL6730976.1"/>
    <property type="molecule type" value="Genomic_DNA"/>
</dbReference>
<comment type="caution">
    <text evidence="2">The sequence shown here is derived from an EMBL/GenBank/DDBJ whole genome shotgun (WGS) entry which is preliminary data.</text>
</comment>
<evidence type="ECO:0000313" key="2">
    <source>
        <dbReference type="EMBL" id="MCL6730976.1"/>
    </source>
</evidence>
<dbReference type="PANTHER" id="PTHR41252:SF1">
    <property type="entry name" value="BLR2505 PROTEIN"/>
    <property type="match status" value="1"/>
</dbReference>
<protein>
    <submittedName>
        <fullName evidence="2">Nuclear transport factor 2 family protein</fullName>
    </submittedName>
</protein>
<name>A0ABT0S5F0_9SPHN</name>
<dbReference type="PANTHER" id="PTHR41252">
    <property type="entry name" value="BLR2505 PROTEIN"/>
    <property type="match status" value="1"/>
</dbReference>
<sequence length="148" mass="16615">MSEQNVQAARGLYEAFNRGDLDAFERGLSSDILWNEADNSLYSKGNPYRSFSAIRDQVFAPTLTDFDAFKVDLEQLIDGGDFVIGTGRYRGRNKGTGRDLSAQFCHLLHFDTSARLDRVQEYTDTLQEAEVSGRAQVAEQIQILQPAE</sequence>
<feature type="domain" description="SnoaL-like" evidence="1">
    <location>
        <begin position="10"/>
        <end position="111"/>
    </location>
</feature>
<dbReference type="SUPFAM" id="SSF54427">
    <property type="entry name" value="NTF2-like"/>
    <property type="match status" value="1"/>
</dbReference>
<dbReference type="Pfam" id="PF12680">
    <property type="entry name" value="SnoaL_2"/>
    <property type="match status" value="1"/>
</dbReference>
<accession>A0ABT0S5F0</accession>
<reference evidence="2" key="1">
    <citation type="submission" date="2022-05" db="EMBL/GenBank/DDBJ databases">
        <authorList>
            <person name="Jo J.-H."/>
            <person name="Im W.-T."/>
        </authorList>
    </citation>
    <scope>NUCLEOTIDE SEQUENCE</scope>
    <source>
        <strain evidence="2">SE220</strain>
    </source>
</reference>
<evidence type="ECO:0000259" key="1">
    <source>
        <dbReference type="Pfam" id="PF12680"/>
    </source>
</evidence>
<dbReference type="RefSeq" id="WP_249832462.1">
    <property type="nucleotide sequence ID" value="NZ_JAMGBE010000004.1"/>
</dbReference>
<proteinExistence type="predicted"/>
<organism evidence="2 3">
    <name type="scientific">Sphingomonas hankyongi</name>
    <dbReference type="NCBI Taxonomy" id="2908209"/>
    <lineage>
        <taxon>Bacteria</taxon>
        <taxon>Pseudomonadati</taxon>
        <taxon>Pseudomonadota</taxon>
        <taxon>Alphaproteobacteria</taxon>
        <taxon>Sphingomonadales</taxon>
        <taxon>Sphingomonadaceae</taxon>
        <taxon>Sphingomonas</taxon>
    </lineage>
</organism>
<dbReference type="Proteomes" id="UP001165342">
    <property type="component" value="Unassembled WGS sequence"/>
</dbReference>
<evidence type="ECO:0000313" key="3">
    <source>
        <dbReference type="Proteomes" id="UP001165342"/>
    </source>
</evidence>
<keyword evidence="3" id="KW-1185">Reference proteome</keyword>
<gene>
    <name evidence="2" type="ORF">LZ538_13090</name>
</gene>